<dbReference type="InterPro" id="IPR000843">
    <property type="entry name" value="HTH_LacI"/>
</dbReference>
<dbReference type="GO" id="GO:0003677">
    <property type="term" value="F:DNA binding"/>
    <property type="evidence" value="ECO:0007669"/>
    <property type="project" value="UniProtKB-KW"/>
</dbReference>
<evidence type="ECO:0000313" key="6">
    <source>
        <dbReference type="Proteomes" id="UP001596119"/>
    </source>
</evidence>
<dbReference type="Pfam" id="PF13377">
    <property type="entry name" value="Peripla_BP_3"/>
    <property type="match status" value="1"/>
</dbReference>
<feature type="domain" description="HTH lacI-type" evidence="4">
    <location>
        <begin position="6"/>
        <end position="60"/>
    </location>
</feature>
<dbReference type="Proteomes" id="UP001596119">
    <property type="component" value="Unassembled WGS sequence"/>
</dbReference>
<dbReference type="RefSeq" id="WP_379568862.1">
    <property type="nucleotide sequence ID" value="NZ_JBHSQK010000065.1"/>
</dbReference>
<evidence type="ECO:0000256" key="2">
    <source>
        <dbReference type="ARBA" id="ARBA00023125"/>
    </source>
</evidence>
<dbReference type="Pfam" id="PF00356">
    <property type="entry name" value="LacI"/>
    <property type="match status" value="1"/>
</dbReference>
<dbReference type="CDD" id="cd06267">
    <property type="entry name" value="PBP1_LacI_sugar_binding-like"/>
    <property type="match status" value="1"/>
</dbReference>
<dbReference type="CDD" id="cd01392">
    <property type="entry name" value="HTH_LacI"/>
    <property type="match status" value="1"/>
</dbReference>
<dbReference type="Gene3D" id="1.10.260.40">
    <property type="entry name" value="lambda repressor-like DNA-binding domains"/>
    <property type="match status" value="1"/>
</dbReference>
<evidence type="ECO:0000313" key="5">
    <source>
        <dbReference type="EMBL" id="MFC5951168.1"/>
    </source>
</evidence>
<name>A0ABW1IEB7_9PSEU</name>
<dbReference type="EMBL" id="JBHSQK010000065">
    <property type="protein sequence ID" value="MFC5951168.1"/>
    <property type="molecule type" value="Genomic_DNA"/>
</dbReference>
<evidence type="ECO:0000259" key="4">
    <source>
        <dbReference type="PROSITE" id="PS50932"/>
    </source>
</evidence>
<dbReference type="InterPro" id="IPR046335">
    <property type="entry name" value="LacI/GalR-like_sensor"/>
</dbReference>
<accession>A0ABW1IEB7</accession>
<evidence type="ECO:0000256" key="3">
    <source>
        <dbReference type="ARBA" id="ARBA00023163"/>
    </source>
</evidence>
<dbReference type="InterPro" id="IPR028082">
    <property type="entry name" value="Peripla_BP_I"/>
</dbReference>
<dbReference type="SMART" id="SM00354">
    <property type="entry name" value="HTH_LACI"/>
    <property type="match status" value="1"/>
</dbReference>
<evidence type="ECO:0000256" key="1">
    <source>
        <dbReference type="ARBA" id="ARBA00023015"/>
    </source>
</evidence>
<dbReference type="PANTHER" id="PTHR30146">
    <property type="entry name" value="LACI-RELATED TRANSCRIPTIONAL REPRESSOR"/>
    <property type="match status" value="1"/>
</dbReference>
<comment type="caution">
    <text evidence="5">The sequence shown here is derived from an EMBL/GenBank/DDBJ whole genome shotgun (WGS) entry which is preliminary data.</text>
</comment>
<gene>
    <name evidence="5" type="ORF">ACFQH9_23145</name>
</gene>
<keyword evidence="3" id="KW-0804">Transcription</keyword>
<dbReference type="PANTHER" id="PTHR30146:SF155">
    <property type="entry name" value="ALANINE RACEMASE"/>
    <property type="match status" value="1"/>
</dbReference>
<dbReference type="PROSITE" id="PS00356">
    <property type="entry name" value="HTH_LACI_1"/>
    <property type="match status" value="1"/>
</dbReference>
<keyword evidence="2 5" id="KW-0238">DNA-binding</keyword>
<keyword evidence="6" id="KW-1185">Reference proteome</keyword>
<dbReference type="SUPFAM" id="SSF47413">
    <property type="entry name" value="lambda repressor-like DNA-binding domains"/>
    <property type="match status" value="1"/>
</dbReference>
<dbReference type="SUPFAM" id="SSF53822">
    <property type="entry name" value="Periplasmic binding protein-like I"/>
    <property type="match status" value="1"/>
</dbReference>
<dbReference type="InterPro" id="IPR010982">
    <property type="entry name" value="Lambda_DNA-bd_dom_sf"/>
</dbReference>
<protein>
    <submittedName>
        <fullName evidence="5">LacI family DNA-binding transcriptional regulator</fullName>
    </submittedName>
</protein>
<dbReference type="Gene3D" id="3.40.50.2300">
    <property type="match status" value="2"/>
</dbReference>
<organism evidence="5 6">
    <name type="scientific">Pseudonocardia lutea</name>
    <dbReference type="NCBI Taxonomy" id="2172015"/>
    <lineage>
        <taxon>Bacteria</taxon>
        <taxon>Bacillati</taxon>
        <taxon>Actinomycetota</taxon>
        <taxon>Actinomycetes</taxon>
        <taxon>Pseudonocardiales</taxon>
        <taxon>Pseudonocardiaceae</taxon>
        <taxon>Pseudonocardia</taxon>
    </lineage>
</organism>
<reference evidence="6" key="1">
    <citation type="journal article" date="2019" name="Int. J. Syst. Evol. Microbiol.">
        <title>The Global Catalogue of Microorganisms (GCM) 10K type strain sequencing project: providing services to taxonomists for standard genome sequencing and annotation.</title>
        <authorList>
            <consortium name="The Broad Institute Genomics Platform"/>
            <consortium name="The Broad Institute Genome Sequencing Center for Infectious Disease"/>
            <person name="Wu L."/>
            <person name="Ma J."/>
        </authorList>
    </citation>
    <scope>NUCLEOTIDE SEQUENCE [LARGE SCALE GENOMIC DNA]</scope>
    <source>
        <strain evidence="6">CGMCC 4.7397</strain>
    </source>
</reference>
<proteinExistence type="predicted"/>
<keyword evidence="1" id="KW-0805">Transcription regulation</keyword>
<dbReference type="PROSITE" id="PS50932">
    <property type="entry name" value="HTH_LACI_2"/>
    <property type="match status" value="1"/>
</dbReference>
<sequence length="336" mass="35673">MAGRRPTLKDVAARAGVSRATASLVIREERGPSEASRERVRAPAAELGYTPDPTARLLRRSRSRLIGVVFTARDAFHADLLDGIYPAAEDRGYTVVLGAVSPVRRQERAVEALLASRCEALVLLAGRYGSAELAGLAARLPVVDVGRVGEFRAHVDAVESADDEGIAAAVDHLVGLGHRAIVHIDGGEQPGAEERRQGYRDAVRRHGLTPRILPGDNTEVSGAAAVRELLPDLPTAILANNDQCAVGVLDALRRQGIDVPNRVSVVGYDDSQLSRLAHVDLTTVAQDSAEIARLAVGCVLERAEGEGGLAGDGLQPRRIRLRPRLVVRGTTGPPGE</sequence>